<evidence type="ECO:0000256" key="1">
    <source>
        <dbReference type="ARBA" id="ARBA00003531"/>
    </source>
</evidence>
<keyword evidence="3" id="KW-0808">Transferase</keyword>
<evidence type="ECO:0000256" key="5">
    <source>
        <dbReference type="ARBA" id="ARBA00048594"/>
    </source>
</evidence>
<sequence length="198" mass="22729">MKNKKVFVITGATGVGKTTIARYLQENYHMPRIITHTTRPPRNREKQNIDYYFETPASFEEKHYLERVAYAGFQYGSSYEGLNHAWEKSDYTTIVLDTAGAVTYARELGNQAVILFITVAHPDTLIERVQVRGDNPDLVTRRITSPEFLRDVKLPEALENTAYVIKNDDWAITKTNIDLIVQDVMQGRALPHKLKLKE</sequence>
<dbReference type="GO" id="GO:0004385">
    <property type="term" value="F:GMP kinase activity"/>
    <property type="evidence" value="ECO:0007669"/>
    <property type="project" value="UniProtKB-EC"/>
</dbReference>
<gene>
    <name evidence="7" type="ORF">C5L23_000843</name>
</gene>
<dbReference type="SMART" id="SM00072">
    <property type="entry name" value="GuKc"/>
    <property type="match status" value="1"/>
</dbReference>
<evidence type="ECO:0000256" key="3">
    <source>
        <dbReference type="ARBA" id="ARBA00022679"/>
    </source>
</evidence>
<comment type="caution">
    <text evidence="7">The sequence shown here is derived from an EMBL/GenBank/DDBJ whole genome shotgun (WGS) entry which is preliminary data.</text>
</comment>
<protein>
    <recommendedName>
        <fullName evidence="6">Guanylate kinase-like domain-containing protein</fullName>
    </recommendedName>
</protein>
<evidence type="ECO:0000313" key="8">
    <source>
        <dbReference type="Proteomes" id="UP000295681"/>
    </source>
</evidence>
<dbReference type="Proteomes" id="UP000295681">
    <property type="component" value="Unassembled WGS sequence"/>
</dbReference>
<dbReference type="InterPro" id="IPR008145">
    <property type="entry name" value="GK/Ca_channel_bsu"/>
</dbReference>
<comment type="catalytic activity">
    <reaction evidence="5">
        <text>GMP + ATP = GDP + ADP</text>
        <dbReference type="Rhea" id="RHEA:20780"/>
        <dbReference type="ChEBI" id="CHEBI:30616"/>
        <dbReference type="ChEBI" id="CHEBI:58115"/>
        <dbReference type="ChEBI" id="CHEBI:58189"/>
        <dbReference type="ChEBI" id="CHEBI:456216"/>
        <dbReference type="EC" id="2.7.4.8"/>
    </reaction>
</comment>
<feature type="domain" description="Guanylate kinase-like" evidence="6">
    <location>
        <begin position="4"/>
        <end position="182"/>
    </location>
</feature>
<dbReference type="STRING" id="907931.GCA_000165675_01685"/>
<evidence type="ECO:0000259" key="6">
    <source>
        <dbReference type="PROSITE" id="PS50052"/>
    </source>
</evidence>
<dbReference type="InterPro" id="IPR027417">
    <property type="entry name" value="P-loop_NTPase"/>
</dbReference>
<dbReference type="GO" id="GO:0005829">
    <property type="term" value="C:cytosol"/>
    <property type="evidence" value="ECO:0007669"/>
    <property type="project" value="TreeGrafter"/>
</dbReference>
<dbReference type="SUPFAM" id="SSF52540">
    <property type="entry name" value="P-loop containing nucleoside triphosphate hydrolases"/>
    <property type="match status" value="1"/>
</dbReference>
<dbReference type="PANTHER" id="PTHR23117:SF13">
    <property type="entry name" value="GUANYLATE KINASE"/>
    <property type="match status" value="1"/>
</dbReference>
<dbReference type="Gene3D" id="3.40.50.300">
    <property type="entry name" value="P-loop containing nucleotide triphosphate hydrolases"/>
    <property type="match status" value="1"/>
</dbReference>
<dbReference type="InterPro" id="IPR003593">
    <property type="entry name" value="AAA+_ATPase"/>
</dbReference>
<evidence type="ECO:0000256" key="2">
    <source>
        <dbReference type="ARBA" id="ARBA00005790"/>
    </source>
</evidence>
<name>A0A4R5NBB5_9LACO</name>
<proteinExistence type="inferred from homology"/>
<dbReference type="PROSITE" id="PS50052">
    <property type="entry name" value="GUANYLATE_KINASE_2"/>
    <property type="match status" value="1"/>
</dbReference>
<comment type="similarity">
    <text evidence="2">Belongs to the guanylate kinase family.</text>
</comment>
<organism evidence="7 8">
    <name type="scientific">Leuconostoc fallax</name>
    <dbReference type="NCBI Taxonomy" id="1251"/>
    <lineage>
        <taxon>Bacteria</taxon>
        <taxon>Bacillati</taxon>
        <taxon>Bacillota</taxon>
        <taxon>Bacilli</taxon>
        <taxon>Lactobacillales</taxon>
        <taxon>Lactobacillaceae</taxon>
        <taxon>Leuconostoc</taxon>
    </lineage>
</organism>
<dbReference type="EMBL" id="PUFI01000005">
    <property type="protein sequence ID" value="TDG69381.1"/>
    <property type="molecule type" value="Genomic_DNA"/>
</dbReference>
<dbReference type="Pfam" id="PF00625">
    <property type="entry name" value="Guanylate_kin"/>
    <property type="match status" value="1"/>
</dbReference>
<keyword evidence="4" id="KW-0418">Kinase</keyword>
<dbReference type="RefSeq" id="WP_029508584.1">
    <property type="nucleotide sequence ID" value="NZ_JAGYGP010000006.1"/>
</dbReference>
<reference evidence="7 8" key="1">
    <citation type="journal article" date="2019" name="Appl. Microbiol. Biotechnol.">
        <title>Uncovering carbohydrate metabolism through a genotype-phenotype association study of 56 lactic acid bacteria genomes.</title>
        <authorList>
            <person name="Buron-Moles G."/>
            <person name="Chailyan A."/>
            <person name="Dolejs I."/>
            <person name="Forster J."/>
            <person name="Miks M.H."/>
        </authorList>
    </citation>
    <scope>NUCLEOTIDE SEQUENCE [LARGE SCALE GENOMIC DNA]</scope>
    <source>
        <strain evidence="7 8">ATCC 700006</strain>
    </source>
</reference>
<dbReference type="PANTHER" id="PTHR23117">
    <property type="entry name" value="GUANYLATE KINASE-RELATED"/>
    <property type="match status" value="1"/>
</dbReference>
<evidence type="ECO:0000313" key="7">
    <source>
        <dbReference type="EMBL" id="TDG69381.1"/>
    </source>
</evidence>
<accession>A0A4R5NBB5</accession>
<dbReference type="InterPro" id="IPR008144">
    <property type="entry name" value="Guanylate_kin-like_dom"/>
</dbReference>
<evidence type="ECO:0000256" key="4">
    <source>
        <dbReference type="ARBA" id="ARBA00022777"/>
    </source>
</evidence>
<keyword evidence="8" id="KW-1185">Reference proteome</keyword>
<dbReference type="SMART" id="SM00382">
    <property type="entry name" value="AAA"/>
    <property type="match status" value="1"/>
</dbReference>
<dbReference type="AlphaFoldDB" id="A0A4R5NBB5"/>
<comment type="function">
    <text evidence="1">Essential for recycling GMP and indirectly, cGMP.</text>
</comment>